<dbReference type="GO" id="GO:0008168">
    <property type="term" value="F:methyltransferase activity"/>
    <property type="evidence" value="ECO:0007669"/>
    <property type="project" value="UniProtKB-KW"/>
</dbReference>
<protein>
    <submittedName>
        <fullName evidence="8">SET domain-containing protein</fullName>
    </submittedName>
</protein>
<dbReference type="OrthoDB" id="9790349at2"/>
<reference evidence="8 9" key="1">
    <citation type="submission" date="2013-11" db="EMBL/GenBank/DDBJ databases">
        <title>Genomic analysis of Pelistega sp. HM-7.</title>
        <authorList>
            <person name="Kumbhare S.V."/>
            <person name="Shetty S.A."/>
            <person name="Sharma O."/>
            <person name="Dhotre D.P."/>
        </authorList>
    </citation>
    <scope>NUCLEOTIDE SEQUENCE [LARGE SCALE GENOMIC DNA]</scope>
    <source>
        <strain evidence="8 9">HM-7</strain>
    </source>
</reference>
<evidence type="ECO:0000313" key="8">
    <source>
        <dbReference type="EMBL" id="ETD70025.1"/>
    </source>
</evidence>
<dbReference type="PANTHER" id="PTHR22884">
    <property type="entry name" value="SET DOMAIN PROTEINS"/>
    <property type="match status" value="1"/>
</dbReference>
<dbReference type="RefSeq" id="WP_023951627.1">
    <property type="nucleotide sequence ID" value="NZ_AYSV01000091.1"/>
</dbReference>
<sequence length="149" mass="16706">MHSVRQSTLHGQGVFALKDIPAGTKIIEYGGKRITTEQADALFPVNPDDPFHTFFFATSNGLIIDGGQQGNDARWINHSCTPNCETQENEEGTRVFIYAIKDIKKGEELFYDYSLILDGRITKKRKAEYRCLCGTPNCRGTMLALKKSN</sequence>
<keyword evidence="4" id="KW-0808">Transferase</keyword>
<keyword evidence="2" id="KW-0158">Chromosome</keyword>
<dbReference type="PROSITE" id="PS50868">
    <property type="entry name" value="POST_SET"/>
    <property type="match status" value="1"/>
</dbReference>
<dbReference type="PATRIC" id="fig|1414851.3.peg.1715"/>
<evidence type="ECO:0000259" key="6">
    <source>
        <dbReference type="PROSITE" id="PS50280"/>
    </source>
</evidence>
<evidence type="ECO:0000256" key="4">
    <source>
        <dbReference type="ARBA" id="ARBA00022679"/>
    </source>
</evidence>
<name>V8G0S8_9BURK</name>
<comment type="caution">
    <text evidence="8">The sequence shown here is derived from an EMBL/GenBank/DDBJ whole genome shotgun (WGS) entry which is preliminary data.</text>
</comment>
<feature type="domain" description="Post-SET" evidence="7">
    <location>
        <begin position="127"/>
        <end position="143"/>
    </location>
</feature>
<dbReference type="InterPro" id="IPR001214">
    <property type="entry name" value="SET_dom"/>
</dbReference>
<proteinExistence type="predicted"/>
<keyword evidence="5" id="KW-0949">S-adenosyl-L-methionine</keyword>
<evidence type="ECO:0000259" key="7">
    <source>
        <dbReference type="PROSITE" id="PS50868"/>
    </source>
</evidence>
<dbReference type="GO" id="GO:0032259">
    <property type="term" value="P:methylation"/>
    <property type="evidence" value="ECO:0007669"/>
    <property type="project" value="UniProtKB-KW"/>
</dbReference>
<gene>
    <name evidence="8" type="ORF">V757_08310</name>
</gene>
<accession>V8G0S8</accession>
<evidence type="ECO:0000256" key="2">
    <source>
        <dbReference type="ARBA" id="ARBA00022454"/>
    </source>
</evidence>
<evidence type="ECO:0000256" key="5">
    <source>
        <dbReference type="ARBA" id="ARBA00022691"/>
    </source>
</evidence>
<organism evidence="8 9">
    <name type="scientific">Pelistega indica</name>
    <dbReference type="NCBI Taxonomy" id="1414851"/>
    <lineage>
        <taxon>Bacteria</taxon>
        <taxon>Pseudomonadati</taxon>
        <taxon>Pseudomonadota</taxon>
        <taxon>Betaproteobacteria</taxon>
        <taxon>Burkholderiales</taxon>
        <taxon>Alcaligenaceae</taxon>
        <taxon>Pelistega</taxon>
    </lineage>
</organism>
<evidence type="ECO:0000256" key="1">
    <source>
        <dbReference type="ARBA" id="ARBA00004286"/>
    </source>
</evidence>
<evidence type="ECO:0000313" key="9">
    <source>
        <dbReference type="Proteomes" id="UP000018766"/>
    </source>
</evidence>
<dbReference type="AlphaFoldDB" id="V8G0S8"/>
<dbReference type="Proteomes" id="UP000018766">
    <property type="component" value="Unassembled WGS sequence"/>
</dbReference>
<dbReference type="Gene3D" id="2.170.270.10">
    <property type="entry name" value="SET domain"/>
    <property type="match status" value="1"/>
</dbReference>
<dbReference type="Pfam" id="PF00856">
    <property type="entry name" value="SET"/>
    <property type="match status" value="1"/>
</dbReference>
<keyword evidence="9" id="KW-1185">Reference proteome</keyword>
<feature type="domain" description="SET" evidence="6">
    <location>
        <begin position="1"/>
        <end position="114"/>
    </location>
</feature>
<evidence type="ECO:0000256" key="3">
    <source>
        <dbReference type="ARBA" id="ARBA00022603"/>
    </source>
</evidence>
<dbReference type="SUPFAM" id="SSF82199">
    <property type="entry name" value="SET domain"/>
    <property type="match status" value="1"/>
</dbReference>
<dbReference type="InterPro" id="IPR046341">
    <property type="entry name" value="SET_dom_sf"/>
</dbReference>
<comment type="subcellular location">
    <subcellularLocation>
        <location evidence="1">Chromosome</location>
    </subcellularLocation>
</comment>
<dbReference type="SMART" id="SM00317">
    <property type="entry name" value="SET"/>
    <property type="match status" value="1"/>
</dbReference>
<keyword evidence="3" id="KW-0489">Methyltransferase</keyword>
<dbReference type="InterPro" id="IPR050777">
    <property type="entry name" value="SET2_Histone-Lys_MeTrsfase"/>
</dbReference>
<dbReference type="GO" id="GO:0005694">
    <property type="term" value="C:chromosome"/>
    <property type="evidence" value="ECO:0007669"/>
    <property type="project" value="UniProtKB-SubCell"/>
</dbReference>
<dbReference type="InterPro" id="IPR003616">
    <property type="entry name" value="Post-SET_dom"/>
</dbReference>
<dbReference type="EMBL" id="AYSV01000091">
    <property type="protein sequence ID" value="ETD70025.1"/>
    <property type="molecule type" value="Genomic_DNA"/>
</dbReference>
<dbReference type="PROSITE" id="PS50280">
    <property type="entry name" value="SET"/>
    <property type="match status" value="1"/>
</dbReference>